<dbReference type="PRINTS" id="PR00237">
    <property type="entry name" value="GPCRRHODOPSN"/>
</dbReference>
<comment type="subcellular location">
    <subcellularLocation>
        <location evidence="1">Cell projection</location>
        <location evidence="1">Cilium membrane</location>
        <topology evidence="1">Multi-pass membrane protein</topology>
    </subcellularLocation>
</comment>
<evidence type="ECO:0000256" key="15">
    <source>
        <dbReference type="SAM" id="Phobius"/>
    </source>
</evidence>
<dbReference type="GO" id="GO:0071482">
    <property type="term" value="P:cellular response to light stimulus"/>
    <property type="evidence" value="ECO:0000318"/>
    <property type="project" value="GO_Central"/>
</dbReference>
<evidence type="ECO:0000313" key="18">
    <source>
        <dbReference type="RefSeq" id="XP_035660794.1"/>
    </source>
</evidence>
<dbReference type="OMA" id="MWLAYTN"/>
<keyword evidence="3" id="KW-1003">Cell membrane</keyword>
<dbReference type="InterPro" id="IPR000276">
    <property type="entry name" value="GPCR_Rhodpsn"/>
</dbReference>
<evidence type="ECO:0000256" key="10">
    <source>
        <dbReference type="ARBA" id="ARBA00023170"/>
    </source>
</evidence>
<protein>
    <submittedName>
        <fullName evidence="18">Octopamine receptor beta-1R-like</fullName>
    </submittedName>
</protein>
<dbReference type="PANTHER" id="PTHR22752">
    <property type="entry name" value="G PROTEIN-COUPLED RECEPTOR"/>
    <property type="match status" value="1"/>
</dbReference>
<keyword evidence="9" id="KW-1015">Disulfide bond</keyword>
<dbReference type="GeneID" id="118405403"/>
<evidence type="ECO:0000256" key="4">
    <source>
        <dbReference type="ARBA" id="ARBA00022692"/>
    </source>
</evidence>
<keyword evidence="10" id="KW-0675">Receptor</keyword>
<evidence type="ECO:0000256" key="8">
    <source>
        <dbReference type="ARBA" id="ARBA00023136"/>
    </source>
</evidence>
<organism evidence="17 18">
    <name type="scientific">Branchiostoma floridae</name>
    <name type="common">Florida lancelet</name>
    <name type="synonym">Amphioxus</name>
    <dbReference type="NCBI Taxonomy" id="7739"/>
    <lineage>
        <taxon>Eukaryota</taxon>
        <taxon>Metazoa</taxon>
        <taxon>Chordata</taxon>
        <taxon>Cephalochordata</taxon>
        <taxon>Leptocardii</taxon>
        <taxon>Amphioxiformes</taxon>
        <taxon>Branchiostomatidae</taxon>
        <taxon>Branchiostoma</taxon>
    </lineage>
</organism>
<keyword evidence="13" id="KW-0966">Cell projection</keyword>
<dbReference type="GO" id="GO:0005886">
    <property type="term" value="C:plasma membrane"/>
    <property type="evidence" value="ECO:0000318"/>
    <property type="project" value="GO_Central"/>
</dbReference>
<keyword evidence="5 15" id="KW-1133">Transmembrane helix</keyword>
<dbReference type="AlphaFoldDB" id="A0A9J7HMU4"/>
<feature type="transmembrane region" description="Helical" evidence="15">
    <location>
        <begin position="33"/>
        <end position="53"/>
    </location>
</feature>
<dbReference type="InterPro" id="IPR017452">
    <property type="entry name" value="GPCR_Rhodpsn_7TM"/>
</dbReference>
<evidence type="ECO:0000256" key="9">
    <source>
        <dbReference type="ARBA" id="ARBA00023157"/>
    </source>
</evidence>
<dbReference type="CDD" id="cd00637">
    <property type="entry name" value="7tm_classA_rhodopsin-like"/>
    <property type="match status" value="1"/>
</dbReference>
<dbReference type="PANTHER" id="PTHR22752:SF10">
    <property type="entry name" value="G-PROTEIN COUPLED RECEPTOR 161"/>
    <property type="match status" value="1"/>
</dbReference>
<evidence type="ECO:0000256" key="12">
    <source>
        <dbReference type="ARBA" id="ARBA00023224"/>
    </source>
</evidence>
<dbReference type="OrthoDB" id="5981855at2759"/>
<keyword evidence="8 15" id="KW-0472">Membrane</keyword>
<dbReference type="PROSITE" id="PS50262">
    <property type="entry name" value="G_PROTEIN_RECEP_F1_2"/>
    <property type="match status" value="1"/>
</dbReference>
<gene>
    <name evidence="18" type="primary">LOC118405403</name>
</gene>
<feature type="region of interest" description="Disordered" evidence="14">
    <location>
        <begin position="174"/>
        <end position="196"/>
    </location>
</feature>
<evidence type="ECO:0000256" key="6">
    <source>
        <dbReference type="ARBA" id="ARBA00023040"/>
    </source>
</evidence>
<dbReference type="SUPFAM" id="SSF81321">
    <property type="entry name" value="Family A G protein-coupled receptor-like"/>
    <property type="match status" value="2"/>
</dbReference>
<evidence type="ECO:0000256" key="13">
    <source>
        <dbReference type="ARBA" id="ARBA00023273"/>
    </source>
</evidence>
<evidence type="ECO:0000256" key="14">
    <source>
        <dbReference type="SAM" id="MobiDB-lite"/>
    </source>
</evidence>
<evidence type="ECO:0000256" key="11">
    <source>
        <dbReference type="ARBA" id="ARBA00023180"/>
    </source>
</evidence>
<keyword evidence="11" id="KW-0325">Glycoprotein</keyword>
<dbReference type="GO" id="GO:0007186">
    <property type="term" value="P:G protein-coupled receptor signaling pathway"/>
    <property type="evidence" value="ECO:0000318"/>
    <property type="project" value="GO_Central"/>
</dbReference>
<evidence type="ECO:0000256" key="2">
    <source>
        <dbReference type="ARBA" id="ARBA00022473"/>
    </source>
</evidence>
<name>A0A9J7HMU4_BRAFL</name>
<keyword evidence="12" id="KW-0807">Transducer</keyword>
<reference evidence="18" key="2">
    <citation type="submission" date="2025-08" db="UniProtKB">
        <authorList>
            <consortium name="RefSeq"/>
        </authorList>
    </citation>
    <scope>IDENTIFICATION</scope>
    <source>
        <strain evidence="18">S238N-H82</strain>
        <tissue evidence="18">Testes</tissue>
    </source>
</reference>
<proteinExistence type="predicted"/>
<feature type="transmembrane region" description="Helical" evidence="15">
    <location>
        <begin position="205"/>
        <end position="225"/>
    </location>
</feature>
<evidence type="ECO:0000256" key="5">
    <source>
        <dbReference type="ARBA" id="ARBA00022989"/>
    </source>
</evidence>
<keyword evidence="4 15" id="KW-0812">Transmembrane</keyword>
<dbReference type="Gene3D" id="1.20.1070.10">
    <property type="entry name" value="Rhodopsin 7-helix transmembrane proteins"/>
    <property type="match status" value="2"/>
</dbReference>
<dbReference type="Pfam" id="PF00001">
    <property type="entry name" value="7tm_1"/>
    <property type="match status" value="1"/>
</dbReference>
<evidence type="ECO:0000313" key="17">
    <source>
        <dbReference type="Proteomes" id="UP000001554"/>
    </source>
</evidence>
<dbReference type="GO" id="GO:0008020">
    <property type="term" value="F:G protein-coupled photoreceptor activity"/>
    <property type="evidence" value="ECO:0000318"/>
    <property type="project" value="GO_Central"/>
</dbReference>
<evidence type="ECO:0000259" key="16">
    <source>
        <dbReference type="PROSITE" id="PS50262"/>
    </source>
</evidence>
<keyword evidence="2" id="KW-0217">Developmental protein</keyword>
<accession>A0A9J7HMU4</accession>
<feature type="compositionally biased region" description="Polar residues" evidence="14">
    <location>
        <begin position="174"/>
        <end position="189"/>
    </location>
</feature>
<evidence type="ECO:0000256" key="1">
    <source>
        <dbReference type="ARBA" id="ARBA00004272"/>
    </source>
</evidence>
<dbReference type="KEGG" id="bfo:118405403"/>
<feature type="domain" description="G-protein coupled receptors family 1 profile" evidence="16">
    <location>
        <begin position="7"/>
        <end position="257"/>
    </location>
</feature>
<evidence type="ECO:0000256" key="7">
    <source>
        <dbReference type="ARBA" id="ARBA00023069"/>
    </source>
</evidence>
<dbReference type="RefSeq" id="XP_035660794.1">
    <property type="nucleotide sequence ID" value="XM_035804901.1"/>
</dbReference>
<sequence>MVASLVLNVLVIVVILRRKTALRTNHSTLILHMMLSELGLTVVCMPLTVLSIFDNGATLKGSMILCMMNGFTSFTFPTSYTLLLSCIAIDRYFAICKAVHYPTILSPFRLKIVVILPKRDKIEGYYPRHNRHSNLREEDIFYRAAATSTVFTTRMSGESLHAPDDHQDTRRISENLSMSRESDGTQSPGENEYRRERQQKIERRVALTGAILILTHYACWVPYSIIFGGAVHGLPSWAVTLVMWVAYCSTIVCPVVYALTHKQIIRGIHRMCLCAMHSTE</sequence>
<keyword evidence="6" id="KW-0297">G-protein coupled receptor</keyword>
<dbReference type="GO" id="GO:0007602">
    <property type="term" value="P:phototransduction"/>
    <property type="evidence" value="ECO:0000318"/>
    <property type="project" value="GO_Central"/>
</dbReference>
<feature type="transmembrane region" description="Helical" evidence="15">
    <location>
        <begin position="237"/>
        <end position="260"/>
    </location>
</feature>
<evidence type="ECO:0000256" key="3">
    <source>
        <dbReference type="ARBA" id="ARBA00022475"/>
    </source>
</evidence>
<keyword evidence="7" id="KW-0969">Cilium</keyword>
<reference evidence="17" key="1">
    <citation type="journal article" date="2020" name="Nat. Ecol. Evol.">
        <title>Deeply conserved synteny resolves early events in vertebrate evolution.</title>
        <authorList>
            <person name="Simakov O."/>
            <person name="Marletaz F."/>
            <person name="Yue J.X."/>
            <person name="O'Connell B."/>
            <person name="Jenkins J."/>
            <person name="Brandt A."/>
            <person name="Calef R."/>
            <person name="Tung C.H."/>
            <person name="Huang T.K."/>
            <person name="Schmutz J."/>
            <person name="Satoh N."/>
            <person name="Yu J.K."/>
            <person name="Putnam N.H."/>
            <person name="Green R.E."/>
            <person name="Rokhsar D.S."/>
        </authorList>
    </citation>
    <scope>NUCLEOTIDE SEQUENCE [LARGE SCALE GENOMIC DNA]</scope>
    <source>
        <strain evidence="17">S238N-H82</strain>
    </source>
</reference>
<dbReference type="GO" id="GO:0060170">
    <property type="term" value="C:ciliary membrane"/>
    <property type="evidence" value="ECO:0007669"/>
    <property type="project" value="UniProtKB-SubCell"/>
</dbReference>
<keyword evidence="17" id="KW-1185">Reference proteome</keyword>
<dbReference type="Proteomes" id="UP000001554">
    <property type="component" value="Chromosome 18"/>
</dbReference>